<dbReference type="SUPFAM" id="SSF57716">
    <property type="entry name" value="Glucocorticoid receptor-like (DNA-binding domain)"/>
    <property type="match status" value="1"/>
</dbReference>
<evidence type="ECO:0000313" key="3">
    <source>
        <dbReference type="EMBL" id="XBH15432.1"/>
    </source>
</evidence>
<dbReference type="Pfam" id="PF03884">
    <property type="entry name" value="YacG"/>
    <property type="match status" value="1"/>
</dbReference>
<dbReference type="GO" id="GO:0006355">
    <property type="term" value="P:regulation of DNA-templated transcription"/>
    <property type="evidence" value="ECO:0007669"/>
    <property type="project" value="InterPro"/>
</dbReference>
<dbReference type="PANTHER" id="PTHR36150">
    <property type="entry name" value="DNA GYRASE INHIBITOR YACG"/>
    <property type="match status" value="1"/>
</dbReference>
<dbReference type="EMBL" id="CP121196">
    <property type="protein sequence ID" value="XBH15432.1"/>
    <property type="molecule type" value="Genomic_DNA"/>
</dbReference>
<name>A0AAU7DDN1_9BACT</name>
<evidence type="ECO:0000256" key="1">
    <source>
        <dbReference type="ARBA" id="ARBA00022723"/>
    </source>
</evidence>
<proteinExistence type="inferred from homology"/>
<keyword evidence="2" id="KW-0862">Zinc</keyword>
<dbReference type="HAMAP" id="MF_00649">
    <property type="entry name" value="DNA_gyrase_inhibitor_YacG"/>
    <property type="match status" value="1"/>
</dbReference>
<dbReference type="InterPro" id="IPR005584">
    <property type="entry name" value="DNA_gyrase_inhibitor_YacG"/>
</dbReference>
<evidence type="ECO:0000256" key="2">
    <source>
        <dbReference type="ARBA" id="ARBA00022833"/>
    </source>
</evidence>
<dbReference type="PANTHER" id="PTHR36150:SF1">
    <property type="entry name" value="DNA GYRASE INHIBITOR YACG"/>
    <property type="match status" value="1"/>
</dbReference>
<accession>A0AAU7DDN1</accession>
<dbReference type="Gene3D" id="3.30.50.10">
    <property type="entry name" value="Erythroid Transcription Factor GATA-1, subunit A"/>
    <property type="match status" value="1"/>
</dbReference>
<dbReference type="InterPro" id="IPR013088">
    <property type="entry name" value="Znf_NHR/GATA"/>
</dbReference>
<organism evidence="3">
    <name type="scientific">Telmatobacter sp. DSM 110680</name>
    <dbReference type="NCBI Taxonomy" id="3036704"/>
    <lineage>
        <taxon>Bacteria</taxon>
        <taxon>Pseudomonadati</taxon>
        <taxon>Acidobacteriota</taxon>
        <taxon>Terriglobia</taxon>
        <taxon>Terriglobales</taxon>
        <taxon>Acidobacteriaceae</taxon>
        <taxon>Telmatobacter</taxon>
    </lineage>
</organism>
<protein>
    <submittedName>
        <fullName evidence="3">DNA gyrase inhibitor YacG</fullName>
    </submittedName>
</protein>
<dbReference type="GO" id="GO:0008270">
    <property type="term" value="F:zinc ion binding"/>
    <property type="evidence" value="ECO:0007669"/>
    <property type="project" value="InterPro"/>
</dbReference>
<gene>
    <name evidence="3" type="primary">yacG</name>
    <name evidence="3" type="ORF">P8935_12715</name>
</gene>
<sequence>MAPKKKSAKLLHCPTCGMLVTAKDEDFPFCSDRCRKIDLGKWAMGVYKISSPVLDPEVLEDLGEVGRQRRKQDDE</sequence>
<reference evidence="3" key="1">
    <citation type="submission" date="2023-03" db="EMBL/GenBank/DDBJ databases">
        <title>Edaphobacter sp.</title>
        <authorList>
            <person name="Huber K.J."/>
            <person name="Papendorf J."/>
            <person name="Pilke C."/>
            <person name="Bunk B."/>
            <person name="Sproeer C."/>
            <person name="Pester M."/>
        </authorList>
    </citation>
    <scope>NUCLEOTIDE SEQUENCE</scope>
    <source>
        <strain evidence="3">DSM 110680</strain>
    </source>
</reference>
<dbReference type="AlphaFoldDB" id="A0AAU7DDN1"/>
<keyword evidence="1" id="KW-0479">Metal-binding</keyword>
<dbReference type="RefSeq" id="WP_348260665.1">
    <property type="nucleotide sequence ID" value="NZ_CP121196.1"/>
</dbReference>